<dbReference type="PANTHER" id="PTHR10584:SF166">
    <property type="entry name" value="RIBOKINASE"/>
    <property type="match status" value="1"/>
</dbReference>
<evidence type="ECO:0000313" key="5">
    <source>
        <dbReference type="Proteomes" id="UP000273516"/>
    </source>
</evidence>
<evidence type="ECO:0000256" key="2">
    <source>
        <dbReference type="ARBA" id="ARBA00022777"/>
    </source>
</evidence>
<dbReference type="EMBL" id="QOKZ01000001">
    <property type="protein sequence ID" value="RMC38032.1"/>
    <property type="molecule type" value="Genomic_DNA"/>
</dbReference>
<comment type="caution">
    <text evidence="4">The sequence shown here is derived from an EMBL/GenBank/DDBJ whole genome shotgun (WGS) entry which is preliminary data.</text>
</comment>
<dbReference type="SUPFAM" id="SSF53613">
    <property type="entry name" value="Ribokinase-like"/>
    <property type="match status" value="1"/>
</dbReference>
<dbReference type="InterPro" id="IPR002173">
    <property type="entry name" value="Carboh/pur_kinase_PfkB_CS"/>
</dbReference>
<protein>
    <submittedName>
        <fullName evidence="4">Fructoselysine 6-kinase</fullName>
    </submittedName>
</protein>
<keyword evidence="5" id="KW-1185">Reference proteome</keyword>
<sequence>MNRSTRLVAVGDNCLDVYVDQRVMAVGGNALNVAVQWVRHGWPARYFGAVGEDAEGKMLLEEVATAGLAQRDVERRPGDTAVTLIRERAGDRHFLLEELGVGEGYLPSPNRHATLRDADWVHLGTHSDAALVRRLVDEQVPFSVDVSTQPQSLALSGVPLVFASGPEAADTPIEPMVHALLDSGAHKAIVTCGSRGAWFHDGTVLHHYPAENIETMDTCGAGDSFIAAFLTAYCMSGARPQDAMAEATRAAARTCLHKGGFPQKLRPAPDWLLAKYADIIDAAKEC</sequence>
<dbReference type="PANTHER" id="PTHR10584">
    <property type="entry name" value="SUGAR KINASE"/>
    <property type="match status" value="1"/>
</dbReference>
<organism evidence="4 5">
    <name type="scientific">Paracoccus alkanivorans</name>
    <dbReference type="NCBI Taxonomy" id="2116655"/>
    <lineage>
        <taxon>Bacteria</taxon>
        <taxon>Pseudomonadati</taxon>
        <taxon>Pseudomonadota</taxon>
        <taxon>Alphaproteobacteria</taxon>
        <taxon>Rhodobacterales</taxon>
        <taxon>Paracoccaceae</taxon>
        <taxon>Paracoccus</taxon>
    </lineage>
</organism>
<gene>
    <name evidence="4" type="ORF">C9E81_01460</name>
</gene>
<dbReference type="AlphaFoldDB" id="A0A3M0MJT9"/>
<dbReference type="PROSITE" id="PS00583">
    <property type="entry name" value="PFKB_KINASES_1"/>
    <property type="match status" value="1"/>
</dbReference>
<dbReference type="OrthoDB" id="9792663at2"/>
<dbReference type="InterPro" id="IPR029056">
    <property type="entry name" value="Ribokinase-like"/>
</dbReference>
<name>A0A3M0MJT9_9RHOB</name>
<dbReference type="Pfam" id="PF00294">
    <property type="entry name" value="PfkB"/>
    <property type="match status" value="1"/>
</dbReference>
<dbReference type="GO" id="GO:0016301">
    <property type="term" value="F:kinase activity"/>
    <property type="evidence" value="ECO:0007669"/>
    <property type="project" value="UniProtKB-KW"/>
</dbReference>
<feature type="domain" description="Carbohydrate kinase PfkB" evidence="3">
    <location>
        <begin position="15"/>
        <end position="259"/>
    </location>
</feature>
<accession>A0A3M0MJT9</accession>
<evidence type="ECO:0000259" key="3">
    <source>
        <dbReference type="Pfam" id="PF00294"/>
    </source>
</evidence>
<dbReference type="InterPro" id="IPR011611">
    <property type="entry name" value="PfkB_dom"/>
</dbReference>
<reference evidence="4 5" key="1">
    <citation type="submission" date="2018-07" db="EMBL/GenBank/DDBJ databases">
        <authorList>
            <person name="Zhang Y."/>
            <person name="Wang L."/>
            <person name="Ma S."/>
        </authorList>
    </citation>
    <scope>NUCLEOTIDE SEQUENCE [LARGE SCALE GENOMIC DNA]</scope>
    <source>
        <strain evidence="4 5">4-2</strain>
    </source>
</reference>
<proteinExistence type="predicted"/>
<keyword evidence="2 4" id="KW-0418">Kinase</keyword>
<evidence type="ECO:0000256" key="1">
    <source>
        <dbReference type="ARBA" id="ARBA00022679"/>
    </source>
</evidence>
<keyword evidence="1" id="KW-0808">Transferase</keyword>
<dbReference type="Gene3D" id="3.40.1190.20">
    <property type="match status" value="1"/>
</dbReference>
<dbReference type="Proteomes" id="UP000273516">
    <property type="component" value="Unassembled WGS sequence"/>
</dbReference>
<evidence type="ECO:0000313" key="4">
    <source>
        <dbReference type="EMBL" id="RMC38032.1"/>
    </source>
</evidence>
<dbReference type="PROSITE" id="PS00584">
    <property type="entry name" value="PFKB_KINASES_2"/>
    <property type="match status" value="1"/>
</dbReference>